<comment type="caution">
    <text evidence="1">The sequence shown here is derived from an EMBL/GenBank/DDBJ whole genome shotgun (WGS) entry which is preliminary data.</text>
</comment>
<gene>
    <name evidence="1" type="ORF">EV699_12535</name>
</gene>
<name>A0A4R2KWW1_9GAMM</name>
<dbReference type="RefSeq" id="WP_132545365.1">
    <property type="nucleotide sequence ID" value="NZ_SLWY01000025.1"/>
</dbReference>
<protein>
    <submittedName>
        <fullName evidence="1">DUF3095 family protein</fullName>
    </submittedName>
</protein>
<organism evidence="1 2">
    <name type="scientific">Plasticicumulans lactativorans</name>
    <dbReference type="NCBI Taxonomy" id="1133106"/>
    <lineage>
        <taxon>Bacteria</taxon>
        <taxon>Pseudomonadati</taxon>
        <taxon>Pseudomonadota</taxon>
        <taxon>Gammaproteobacteria</taxon>
        <taxon>Candidatus Competibacteraceae</taxon>
        <taxon>Plasticicumulans</taxon>
    </lineage>
</organism>
<evidence type="ECO:0000313" key="2">
    <source>
        <dbReference type="Proteomes" id="UP000295765"/>
    </source>
</evidence>
<accession>A0A4R2KWW1</accession>
<sequence>MSTDAARFFDAIPAFTDFADVAEPARYQPLPQDWLLALADVADSTGAVAAGRYKAVNLVGAGTIAAVVNALGGQRPPFVFGGDGAVIALPAAARAAVASALAATATWAREAIGLDLRVALIPVAAVRAAGHEVRVARFQVSPGLAYAMFGGGGIAWADARLKAGDYALAPAPAGAHPDLGGLSCRFAPLPAHRGEIVSLLALPRPGTPPQAFAGLLHAVLALLGEGDGGHPLPAEGPHFAWPPRGFALELAAGRGRRPLLLQAAAVLARSLFGWLLDRSGLTLGGFDAHRYRRELVANSDYRKFEDGLKLTLDLDPARSRALEALLERAWREGVCDYGLHRQDAALVTCFVPSALSPDHVHFVDGADGGYTRAAAQLKARRAAAR</sequence>
<dbReference type="Pfam" id="PF11294">
    <property type="entry name" value="DUF3095"/>
    <property type="match status" value="1"/>
</dbReference>
<dbReference type="InterPro" id="IPR021445">
    <property type="entry name" value="DUF3095"/>
</dbReference>
<dbReference type="AlphaFoldDB" id="A0A4R2KWW1"/>
<evidence type="ECO:0000313" key="1">
    <source>
        <dbReference type="EMBL" id="TCO77532.1"/>
    </source>
</evidence>
<dbReference type="Proteomes" id="UP000295765">
    <property type="component" value="Unassembled WGS sequence"/>
</dbReference>
<dbReference type="OrthoDB" id="5342145at2"/>
<reference evidence="1 2" key="1">
    <citation type="submission" date="2019-03" db="EMBL/GenBank/DDBJ databases">
        <title>Genomic Encyclopedia of Type Strains, Phase IV (KMG-IV): sequencing the most valuable type-strain genomes for metagenomic binning, comparative biology and taxonomic classification.</title>
        <authorList>
            <person name="Goeker M."/>
        </authorList>
    </citation>
    <scope>NUCLEOTIDE SEQUENCE [LARGE SCALE GENOMIC DNA]</scope>
    <source>
        <strain evidence="1 2">DSM 25287</strain>
    </source>
</reference>
<dbReference type="EMBL" id="SLWY01000025">
    <property type="protein sequence ID" value="TCO77532.1"/>
    <property type="molecule type" value="Genomic_DNA"/>
</dbReference>
<proteinExistence type="predicted"/>
<keyword evidence="2" id="KW-1185">Reference proteome</keyword>